<feature type="compositionally biased region" description="Basic and acidic residues" evidence="6">
    <location>
        <begin position="1"/>
        <end position="15"/>
    </location>
</feature>
<gene>
    <name evidence="8" type="ORF">K469DRAFT_565365</name>
</gene>
<dbReference type="EMBL" id="ML994623">
    <property type="protein sequence ID" value="KAF2188688.1"/>
    <property type="molecule type" value="Genomic_DNA"/>
</dbReference>
<dbReference type="GO" id="GO:0005634">
    <property type="term" value="C:nucleus"/>
    <property type="evidence" value="ECO:0007669"/>
    <property type="project" value="TreeGrafter"/>
</dbReference>
<evidence type="ECO:0000313" key="9">
    <source>
        <dbReference type="Proteomes" id="UP000800200"/>
    </source>
</evidence>
<dbReference type="InterPro" id="IPR008271">
    <property type="entry name" value="Ser/Thr_kinase_AS"/>
</dbReference>
<keyword evidence="4" id="KW-0067">ATP-binding</keyword>
<keyword evidence="2" id="KW-0547">Nucleotide-binding</keyword>
<dbReference type="OrthoDB" id="4062651at2759"/>
<dbReference type="GO" id="GO:0005524">
    <property type="term" value="F:ATP binding"/>
    <property type="evidence" value="ECO:0007669"/>
    <property type="project" value="UniProtKB-KW"/>
</dbReference>
<dbReference type="PANTHER" id="PTHR11042:SF190">
    <property type="entry name" value="MITOSIS INHIBITOR PROTEIN KINASE MIK1"/>
    <property type="match status" value="1"/>
</dbReference>
<proteinExistence type="inferred from homology"/>
<dbReference type="Gene3D" id="1.10.510.10">
    <property type="entry name" value="Transferase(Phosphotransferase) domain 1"/>
    <property type="match status" value="1"/>
</dbReference>
<keyword evidence="3 8" id="KW-0418">Kinase</keyword>
<dbReference type="SMART" id="SM00220">
    <property type="entry name" value="S_TKc"/>
    <property type="match status" value="1"/>
</dbReference>
<protein>
    <submittedName>
        <fullName evidence="8">Kinase-like protein</fullName>
    </submittedName>
</protein>
<reference evidence="8" key="1">
    <citation type="journal article" date="2020" name="Stud. Mycol.">
        <title>101 Dothideomycetes genomes: a test case for predicting lifestyles and emergence of pathogens.</title>
        <authorList>
            <person name="Haridas S."/>
            <person name="Albert R."/>
            <person name="Binder M."/>
            <person name="Bloem J."/>
            <person name="Labutti K."/>
            <person name="Salamov A."/>
            <person name="Andreopoulos B."/>
            <person name="Baker S."/>
            <person name="Barry K."/>
            <person name="Bills G."/>
            <person name="Bluhm B."/>
            <person name="Cannon C."/>
            <person name="Castanera R."/>
            <person name="Culley D."/>
            <person name="Daum C."/>
            <person name="Ezra D."/>
            <person name="Gonzalez J."/>
            <person name="Henrissat B."/>
            <person name="Kuo A."/>
            <person name="Liang C."/>
            <person name="Lipzen A."/>
            <person name="Lutzoni F."/>
            <person name="Magnuson J."/>
            <person name="Mondo S."/>
            <person name="Nolan M."/>
            <person name="Ohm R."/>
            <person name="Pangilinan J."/>
            <person name="Park H.-J."/>
            <person name="Ramirez L."/>
            <person name="Alfaro M."/>
            <person name="Sun H."/>
            <person name="Tritt A."/>
            <person name="Yoshinaga Y."/>
            <person name="Zwiers L.-H."/>
            <person name="Turgeon B."/>
            <person name="Goodwin S."/>
            <person name="Spatafora J."/>
            <person name="Crous P."/>
            <person name="Grigoriev I."/>
        </authorList>
    </citation>
    <scope>NUCLEOTIDE SEQUENCE</scope>
    <source>
        <strain evidence="8">CBS 207.26</strain>
    </source>
</reference>
<evidence type="ECO:0000256" key="6">
    <source>
        <dbReference type="SAM" id="MobiDB-lite"/>
    </source>
</evidence>
<feature type="region of interest" description="Disordered" evidence="6">
    <location>
        <begin position="1"/>
        <end position="55"/>
    </location>
</feature>
<evidence type="ECO:0000256" key="4">
    <source>
        <dbReference type="ARBA" id="ARBA00022840"/>
    </source>
</evidence>
<feature type="domain" description="Protein kinase" evidence="7">
    <location>
        <begin position="193"/>
        <end position="503"/>
    </location>
</feature>
<organism evidence="8 9">
    <name type="scientific">Zopfia rhizophila CBS 207.26</name>
    <dbReference type="NCBI Taxonomy" id="1314779"/>
    <lineage>
        <taxon>Eukaryota</taxon>
        <taxon>Fungi</taxon>
        <taxon>Dikarya</taxon>
        <taxon>Ascomycota</taxon>
        <taxon>Pezizomycotina</taxon>
        <taxon>Dothideomycetes</taxon>
        <taxon>Dothideomycetes incertae sedis</taxon>
        <taxon>Zopfiaceae</taxon>
        <taxon>Zopfia</taxon>
    </lineage>
</organism>
<dbReference type="PROSITE" id="PS50011">
    <property type="entry name" value="PROTEIN_KINASE_DOM"/>
    <property type="match status" value="1"/>
</dbReference>
<evidence type="ECO:0000313" key="8">
    <source>
        <dbReference type="EMBL" id="KAF2188688.1"/>
    </source>
</evidence>
<accession>A0A6A6EDP7</accession>
<dbReference type="InterPro" id="IPR011009">
    <property type="entry name" value="Kinase-like_dom_sf"/>
</dbReference>
<dbReference type="AlphaFoldDB" id="A0A6A6EDP7"/>
<dbReference type="GO" id="GO:0004672">
    <property type="term" value="F:protein kinase activity"/>
    <property type="evidence" value="ECO:0007669"/>
    <property type="project" value="InterPro"/>
</dbReference>
<dbReference type="CDD" id="cd00180">
    <property type="entry name" value="PKc"/>
    <property type="match status" value="1"/>
</dbReference>
<evidence type="ECO:0000256" key="1">
    <source>
        <dbReference type="ARBA" id="ARBA00022679"/>
    </source>
</evidence>
<evidence type="ECO:0000259" key="7">
    <source>
        <dbReference type="PROSITE" id="PS50011"/>
    </source>
</evidence>
<dbReference type="SUPFAM" id="SSF56112">
    <property type="entry name" value="Protein kinase-like (PK-like)"/>
    <property type="match status" value="1"/>
</dbReference>
<evidence type="ECO:0000256" key="5">
    <source>
        <dbReference type="ARBA" id="ARBA00037982"/>
    </source>
</evidence>
<dbReference type="PANTHER" id="PTHR11042">
    <property type="entry name" value="EUKARYOTIC TRANSLATION INITIATION FACTOR 2-ALPHA KINASE EIF2-ALPHA KINASE -RELATED"/>
    <property type="match status" value="1"/>
</dbReference>
<evidence type="ECO:0000256" key="2">
    <source>
        <dbReference type="ARBA" id="ARBA00022741"/>
    </source>
</evidence>
<keyword evidence="9" id="KW-1185">Reference proteome</keyword>
<name>A0A6A6EDP7_9PEZI</name>
<dbReference type="GO" id="GO:0005737">
    <property type="term" value="C:cytoplasm"/>
    <property type="evidence" value="ECO:0007669"/>
    <property type="project" value="TreeGrafter"/>
</dbReference>
<keyword evidence="1" id="KW-0808">Transferase</keyword>
<dbReference type="GO" id="GO:0110031">
    <property type="term" value="P:negative regulation of G2/MI transition of meiotic cell cycle"/>
    <property type="evidence" value="ECO:0007669"/>
    <property type="project" value="TreeGrafter"/>
</dbReference>
<evidence type="ECO:0000256" key="3">
    <source>
        <dbReference type="ARBA" id="ARBA00022777"/>
    </source>
</evidence>
<sequence length="521" mass="58633">MDPDAKAAETEDKSLQPEPESSQGTVIDQDRKLQPAHASSEESDESEALDNPTGLEGYRTALSQQTGYNGPSSVGLSYITARSLSQSGHHGPLSSATSSYYTTRSSYQSSRYSSFSPSGLSFYSSASVNRNPGFVPSSLAKSDRSLDTANPHTQWEGCLMARGILLDPIHALDWSGKGQHVEYEPHDEQRIPLKIIKVIGHSASAIVESVQCRRIRLARKKIRCNQRLTRENAFTEVEHLHSLQHRHIVQVVGSYILRKDLSILLYPVADSNLEEFMDDTLGYMLNYRFNDPHWNGDSLENIIETLHRSEALARFYGCLSSAVRFIHQMNIKHMDIKPKNLLVRKVRLFSHEEWDQYRVYIADFGIARSYKIALDSETDSPTSFTRTYAAPEVVLQDTRGYSADVFSLGCVFIEILATLFTLPNRNLAKELRAIRQDRFGDISYQANIQAILGWLQNSRSWDMSFTSARKAKESLIDILPLMINRNPHLRPTSEAVAKRTAILQCNTCDGGPELFEVTHPS</sequence>
<dbReference type="Proteomes" id="UP000800200">
    <property type="component" value="Unassembled WGS sequence"/>
</dbReference>
<dbReference type="InterPro" id="IPR050339">
    <property type="entry name" value="CC_SR_Kinase"/>
</dbReference>
<dbReference type="InterPro" id="IPR000719">
    <property type="entry name" value="Prot_kinase_dom"/>
</dbReference>
<dbReference type="PROSITE" id="PS00108">
    <property type="entry name" value="PROTEIN_KINASE_ST"/>
    <property type="match status" value="1"/>
</dbReference>
<dbReference type="Gene3D" id="3.30.200.20">
    <property type="entry name" value="Phosphorylase Kinase, domain 1"/>
    <property type="match status" value="1"/>
</dbReference>
<comment type="similarity">
    <text evidence="5">Belongs to the protein kinase superfamily. Ser/Thr protein kinase family. GCN2 subfamily.</text>
</comment>
<dbReference type="Pfam" id="PF00069">
    <property type="entry name" value="Pkinase"/>
    <property type="match status" value="1"/>
</dbReference>